<comment type="subcellular location">
    <subcellularLocation>
        <location evidence="2">Cytoplasm</location>
    </subcellularLocation>
    <subcellularLocation>
        <location evidence="1">Nucleus</location>
    </subcellularLocation>
</comment>
<dbReference type="PANTHER" id="PTHR15651:SF7">
    <property type="entry name" value="ARMADILLO REPEAT-CONTAINING PROTEIN 8"/>
    <property type="match status" value="1"/>
</dbReference>
<dbReference type="GO" id="GO:0005634">
    <property type="term" value="C:nucleus"/>
    <property type="evidence" value="ECO:0007669"/>
    <property type="project" value="UniProtKB-SubCell"/>
</dbReference>
<sequence>MPASAANNRPEDLTARLGVGAGAAQGEALLKALREVKNQIIGNKTKKLLYLHLGAVPKIVSVLAAAAASSSSNSGGISRGGDAAVIVQAAAAIGSFACGVEDGVRAVLDAGAVPHLTSILSHHDEKVVDAGARSLKMIFQSELAPKYDVLQEKNLNFILSLLDSDNENVTELAASIIAHSCETNEQQKALCDAGVLLRFVSLLGGSSNQKDGCLESIEAVIKNNPEVSSRFSCTGNGKALNALANLIQDRYPHTRLLACKCLIAVGHASPCYVEELQIKTKLVLVLVELLEEPGRVGNEAPFSLKTLIADDEELHKQALSVNAIEKLCSILQMSSVQARRLQGILLALAELCSKLEKCRCQLMSPQVLNLIVDALKHDCMDVRVAACDCIRNITRSLKNLSAGCLSSEAFIVRLVQLSHDPSTSVQIAALGALCNIVINCATRKSVLIKCGGVSQLVQLSKSMDSALRSKSVLALRNLMFLADITDKEFILKELTLCTLASLIYDSECSIQEQALALTSDLVDGCSQSVKHVFAEDSIILDAVMRQLQNASSIGVCIQGMFVLSNIAAGSESDKDTVMNYLVPPHTDSCIPSFTIKFLQSKDILLRVASLWCFVNLTDPASVGSSRRVARLQDAGIVLQLKSMLNDPCLDCKLRVRMILEQCMELETAQA</sequence>
<dbReference type="InterPro" id="IPR011989">
    <property type="entry name" value="ARM-like"/>
</dbReference>
<evidence type="ECO:0000256" key="5">
    <source>
        <dbReference type="ARBA" id="ARBA00023242"/>
    </source>
</evidence>
<dbReference type="Proteomes" id="UP000317650">
    <property type="component" value="Chromosome 9"/>
</dbReference>
<evidence type="ECO:0000256" key="2">
    <source>
        <dbReference type="ARBA" id="ARBA00004496"/>
    </source>
</evidence>
<dbReference type="GO" id="GO:0005737">
    <property type="term" value="C:cytoplasm"/>
    <property type="evidence" value="ECO:0007669"/>
    <property type="project" value="UniProtKB-SubCell"/>
</dbReference>
<dbReference type="AlphaFoldDB" id="A0A4S8IIL3"/>
<comment type="caution">
    <text evidence="6">The sequence shown here is derived from an EMBL/GenBank/DDBJ whole genome shotgun (WGS) entry which is preliminary data.</text>
</comment>
<dbReference type="GO" id="GO:0043161">
    <property type="term" value="P:proteasome-mediated ubiquitin-dependent protein catabolic process"/>
    <property type="evidence" value="ECO:0007669"/>
    <property type="project" value="TreeGrafter"/>
</dbReference>
<dbReference type="Gene3D" id="1.25.10.10">
    <property type="entry name" value="Leucine-rich Repeat Variant"/>
    <property type="match status" value="2"/>
</dbReference>
<dbReference type="Pfam" id="PF00514">
    <property type="entry name" value="Arm"/>
    <property type="match status" value="1"/>
</dbReference>
<dbReference type="SUPFAM" id="SSF48371">
    <property type="entry name" value="ARM repeat"/>
    <property type="match status" value="2"/>
</dbReference>
<dbReference type="InterPro" id="IPR016024">
    <property type="entry name" value="ARM-type_fold"/>
</dbReference>
<dbReference type="SMART" id="SM00185">
    <property type="entry name" value="ARM"/>
    <property type="match status" value="7"/>
</dbReference>
<name>A0A4S8IIL3_MUSBA</name>
<evidence type="ECO:0000256" key="1">
    <source>
        <dbReference type="ARBA" id="ARBA00004123"/>
    </source>
</evidence>
<keyword evidence="7" id="KW-1185">Reference proteome</keyword>
<evidence type="ECO:0000256" key="3">
    <source>
        <dbReference type="ARBA" id="ARBA00022490"/>
    </source>
</evidence>
<proteinExistence type="predicted"/>
<dbReference type="STRING" id="52838.A0A4S8IIL3"/>
<dbReference type="EMBL" id="PYDT01000010">
    <property type="protein sequence ID" value="THU47664.1"/>
    <property type="molecule type" value="Genomic_DNA"/>
</dbReference>
<gene>
    <name evidence="6" type="ORF">C4D60_Mb09t18000</name>
</gene>
<dbReference type="InterPro" id="IPR000225">
    <property type="entry name" value="Armadillo"/>
</dbReference>
<evidence type="ECO:0000256" key="4">
    <source>
        <dbReference type="ARBA" id="ARBA00022737"/>
    </source>
</evidence>
<organism evidence="6 7">
    <name type="scientific">Musa balbisiana</name>
    <name type="common">Banana</name>
    <dbReference type="NCBI Taxonomy" id="52838"/>
    <lineage>
        <taxon>Eukaryota</taxon>
        <taxon>Viridiplantae</taxon>
        <taxon>Streptophyta</taxon>
        <taxon>Embryophyta</taxon>
        <taxon>Tracheophyta</taxon>
        <taxon>Spermatophyta</taxon>
        <taxon>Magnoliopsida</taxon>
        <taxon>Liliopsida</taxon>
        <taxon>Zingiberales</taxon>
        <taxon>Musaceae</taxon>
        <taxon>Musa</taxon>
    </lineage>
</organism>
<dbReference type="GO" id="GO:0034657">
    <property type="term" value="C:GID complex"/>
    <property type="evidence" value="ECO:0007669"/>
    <property type="project" value="TreeGrafter"/>
</dbReference>
<keyword evidence="4" id="KW-0677">Repeat</keyword>
<evidence type="ECO:0000313" key="7">
    <source>
        <dbReference type="Proteomes" id="UP000317650"/>
    </source>
</evidence>
<dbReference type="InterPro" id="IPR038739">
    <property type="entry name" value="ARMC8/Vid28"/>
</dbReference>
<evidence type="ECO:0000313" key="6">
    <source>
        <dbReference type="EMBL" id="THU47664.1"/>
    </source>
</evidence>
<reference evidence="6 7" key="1">
    <citation type="journal article" date="2019" name="Nat. Plants">
        <title>Genome sequencing of Musa balbisiana reveals subgenome evolution and function divergence in polyploid bananas.</title>
        <authorList>
            <person name="Yao X."/>
        </authorList>
    </citation>
    <scope>NUCLEOTIDE SEQUENCE [LARGE SCALE GENOMIC DNA]</scope>
    <source>
        <strain evidence="7">cv. DH-PKW</strain>
        <tissue evidence="6">Leaves</tissue>
    </source>
</reference>
<protein>
    <submittedName>
        <fullName evidence="6">Uncharacterized protein</fullName>
    </submittedName>
</protein>
<keyword evidence="5" id="KW-0539">Nucleus</keyword>
<keyword evidence="3" id="KW-0963">Cytoplasm</keyword>
<dbReference type="PANTHER" id="PTHR15651">
    <property type="entry name" value="ARMADILLO REPEAT-CONTAINING PROTEIN 8"/>
    <property type="match status" value="1"/>
</dbReference>
<accession>A0A4S8IIL3</accession>